<protein>
    <submittedName>
        <fullName evidence="2">Uncharacterized protein</fullName>
    </submittedName>
</protein>
<evidence type="ECO:0000313" key="3">
    <source>
        <dbReference type="Proteomes" id="UP000807342"/>
    </source>
</evidence>
<feature type="region of interest" description="Disordered" evidence="1">
    <location>
        <begin position="245"/>
        <end position="268"/>
    </location>
</feature>
<feature type="region of interest" description="Disordered" evidence="1">
    <location>
        <begin position="91"/>
        <end position="178"/>
    </location>
</feature>
<evidence type="ECO:0000256" key="1">
    <source>
        <dbReference type="SAM" id="MobiDB-lite"/>
    </source>
</evidence>
<organism evidence="2 3">
    <name type="scientific">Macrolepiota fuliginosa MF-IS2</name>
    <dbReference type="NCBI Taxonomy" id="1400762"/>
    <lineage>
        <taxon>Eukaryota</taxon>
        <taxon>Fungi</taxon>
        <taxon>Dikarya</taxon>
        <taxon>Basidiomycota</taxon>
        <taxon>Agaricomycotina</taxon>
        <taxon>Agaricomycetes</taxon>
        <taxon>Agaricomycetidae</taxon>
        <taxon>Agaricales</taxon>
        <taxon>Agaricineae</taxon>
        <taxon>Agaricaceae</taxon>
        <taxon>Macrolepiota</taxon>
    </lineage>
</organism>
<dbReference type="EMBL" id="MU151199">
    <property type="protein sequence ID" value="KAF9447438.1"/>
    <property type="molecule type" value="Genomic_DNA"/>
</dbReference>
<name>A0A9P5X9Q8_9AGAR</name>
<evidence type="ECO:0000313" key="2">
    <source>
        <dbReference type="EMBL" id="KAF9447438.1"/>
    </source>
</evidence>
<dbReference type="AlphaFoldDB" id="A0A9P5X9Q8"/>
<comment type="caution">
    <text evidence="2">The sequence shown here is derived from an EMBL/GenBank/DDBJ whole genome shotgun (WGS) entry which is preliminary data.</text>
</comment>
<gene>
    <name evidence="2" type="ORF">P691DRAFT_760764</name>
</gene>
<proteinExistence type="predicted"/>
<sequence>MPPQNLDNPSTNPPMPALLPNMPTFPTGQPMYQLGNLSEGYYYSPPYAPPTSMQDASAGIIHAFTERLQAETYSQYGCLTEGNRLIVKKHRHRNHGEGPLRGGHNRGRVRGSAFAGGSRMPSYRLHRDRKAAAKSAKLKAEKSPDSLPKPPIHGPDPSGIKEASGKRLPTPDSGLKHSMNKLTLGHLSNSHSGTTCAAIKAATGPSASIPVDNSHANTPILDHDTVMSTATAADNSMLAVDHTTFRDGAQEGEMSDRDAKGELDNSHA</sequence>
<accession>A0A9P5X9Q8</accession>
<reference evidence="2" key="1">
    <citation type="submission" date="2020-11" db="EMBL/GenBank/DDBJ databases">
        <authorList>
            <consortium name="DOE Joint Genome Institute"/>
            <person name="Ahrendt S."/>
            <person name="Riley R."/>
            <person name="Andreopoulos W."/>
            <person name="Labutti K."/>
            <person name="Pangilinan J."/>
            <person name="Ruiz-Duenas F.J."/>
            <person name="Barrasa J.M."/>
            <person name="Sanchez-Garcia M."/>
            <person name="Camarero S."/>
            <person name="Miyauchi S."/>
            <person name="Serrano A."/>
            <person name="Linde D."/>
            <person name="Babiker R."/>
            <person name="Drula E."/>
            <person name="Ayuso-Fernandez I."/>
            <person name="Pacheco R."/>
            <person name="Padilla G."/>
            <person name="Ferreira P."/>
            <person name="Barriuso J."/>
            <person name="Kellner H."/>
            <person name="Castanera R."/>
            <person name="Alfaro M."/>
            <person name="Ramirez L."/>
            <person name="Pisabarro A.G."/>
            <person name="Kuo A."/>
            <person name="Tritt A."/>
            <person name="Lipzen A."/>
            <person name="He G."/>
            <person name="Yan M."/>
            <person name="Ng V."/>
            <person name="Cullen D."/>
            <person name="Martin F."/>
            <person name="Rosso M.-N."/>
            <person name="Henrissat B."/>
            <person name="Hibbett D."/>
            <person name="Martinez A.T."/>
            <person name="Grigoriev I.V."/>
        </authorList>
    </citation>
    <scope>NUCLEOTIDE SEQUENCE</scope>
    <source>
        <strain evidence="2">MF-IS2</strain>
    </source>
</reference>
<keyword evidence="3" id="KW-1185">Reference proteome</keyword>
<dbReference type="Proteomes" id="UP000807342">
    <property type="component" value="Unassembled WGS sequence"/>
</dbReference>